<proteinExistence type="predicted"/>
<dbReference type="SUPFAM" id="SSF51735">
    <property type="entry name" value="NAD(P)-binding Rossmann-fold domains"/>
    <property type="match status" value="1"/>
</dbReference>
<feature type="domain" description="Alcohol dehydrogenase-like C-terminal" evidence="1">
    <location>
        <begin position="194"/>
        <end position="307"/>
    </location>
</feature>
<dbReference type="InterPro" id="IPR052711">
    <property type="entry name" value="Zinc_ADH-like"/>
</dbReference>
<gene>
    <name evidence="2" type="ORF">PQ477_10935</name>
</gene>
<dbReference type="InterPro" id="IPR036291">
    <property type="entry name" value="NAD(P)-bd_dom_sf"/>
</dbReference>
<dbReference type="PANTHER" id="PTHR45033">
    <property type="match status" value="1"/>
</dbReference>
<dbReference type="Gene3D" id="3.40.50.720">
    <property type="entry name" value="NAD(P)-binding Rossmann-like Domain"/>
    <property type="match status" value="1"/>
</dbReference>
<dbReference type="InterPro" id="IPR011032">
    <property type="entry name" value="GroES-like_sf"/>
</dbReference>
<keyword evidence="3" id="KW-1185">Reference proteome</keyword>
<name>A0ABY7W3J8_9BACI</name>
<dbReference type="EMBL" id="CP117834">
    <property type="protein sequence ID" value="WDF02038.1"/>
    <property type="molecule type" value="Genomic_DNA"/>
</dbReference>
<evidence type="ECO:0000313" key="3">
    <source>
        <dbReference type="Proteomes" id="UP001215143"/>
    </source>
</evidence>
<dbReference type="SUPFAM" id="SSF50129">
    <property type="entry name" value="GroES-like"/>
    <property type="match status" value="1"/>
</dbReference>
<protein>
    <submittedName>
        <fullName evidence="2">Zinc-binding alcohol dehydrogenase family protein</fullName>
    </submittedName>
</protein>
<dbReference type="Pfam" id="PF00107">
    <property type="entry name" value="ADH_zinc_N"/>
    <property type="match status" value="1"/>
</dbReference>
<dbReference type="Proteomes" id="UP001215143">
    <property type="component" value="Chromosome"/>
</dbReference>
<sequence>MNFNSTDAWVLIKDQGKATFKRKVFQFEEIKKDEVLVKPIYGCVEGNLSHAINLKPEDIFTSRNEEEIILGNGGVVQVDSIGSEVSNLKVGDYGIFFCNGEPDEFGYPKKITAFDKPNSMGVLAKKLKLHHSEIIKVPKDSNVTLQQWAAFSLKYVTAWSNFNIAYKCWQSQMPNVSPEDTYVFGWGGGVTFAELMLAKKLGCKCFLMTSKKERLDMLENYGITGVDRNVYCKSDEDFLTFVDRVTNGRGVSIFIDNIGQSVYKLTMKSLGRQGVIATSGWKTGNMLPLLRANECQMRHIHVHTHYASYEEGVEAIDFAIKHNWLPPLDGVEYTFNEVPKLLESYNAGEISSWFPIFQVNKRGEKND</sequence>
<evidence type="ECO:0000259" key="1">
    <source>
        <dbReference type="Pfam" id="PF00107"/>
    </source>
</evidence>
<accession>A0ABY7W3J8</accession>
<dbReference type="InterPro" id="IPR013149">
    <property type="entry name" value="ADH-like_C"/>
</dbReference>
<dbReference type="Gene3D" id="3.90.180.10">
    <property type="entry name" value="Medium-chain alcohol dehydrogenases, catalytic domain"/>
    <property type="match status" value="1"/>
</dbReference>
<dbReference type="RefSeq" id="WP_274271773.1">
    <property type="nucleotide sequence ID" value="NZ_CP117834.1"/>
</dbReference>
<evidence type="ECO:0000313" key="2">
    <source>
        <dbReference type="EMBL" id="WDF02038.1"/>
    </source>
</evidence>
<reference evidence="2 3" key="1">
    <citation type="submission" date="2023-02" db="EMBL/GenBank/DDBJ databases">
        <authorList>
            <person name="Liu G."/>
        </authorList>
    </citation>
    <scope>NUCLEOTIDE SEQUENCE [LARGE SCALE GENOMIC DNA]</scope>
    <source>
        <strain evidence="2 3">DSM 23008</strain>
    </source>
</reference>
<dbReference type="PANTHER" id="PTHR45033:SF3">
    <property type="entry name" value="DEHYDROGENASE, PUTATIVE (AFU_ORTHOLOGUE AFUA_2G13270)-RELATED"/>
    <property type="match status" value="1"/>
</dbReference>
<organism evidence="2 3">
    <name type="scientific">Shouchella hunanensis</name>
    <dbReference type="NCBI Taxonomy" id="766894"/>
    <lineage>
        <taxon>Bacteria</taxon>
        <taxon>Bacillati</taxon>
        <taxon>Bacillota</taxon>
        <taxon>Bacilli</taxon>
        <taxon>Bacillales</taxon>
        <taxon>Bacillaceae</taxon>
        <taxon>Shouchella</taxon>
    </lineage>
</organism>